<organism evidence="7 8">
    <name type="scientific">Cronobacter muytjensii</name>
    <dbReference type="NCBI Taxonomy" id="413501"/>
    <lineage>
        <taxon>Bacteria</taxon>
        <taxon>Pseudomonadati</taxon>
        <taxon>Pseudomonadota</taxon>
        <taxon>Gammaproteobacteria</taxon>
        <taxon>Enterobacterales</taxon>
        <taxon>Enterobacteriaceae</taxon>
        <taxon>Cronobacter</taxon>
    </lineage>
</organism>
<evidence type="ECO:0000256" key="4">
    <source>
        <dbReference type="ARBA" id="ARBA00023163"/>
    </source>
</evidence>
<keyword evidence="9" id="KW-1185">Reference proteome</keyword>
<evidence type="ECO:0000313" key="7">
    <source>
        <dbReference type="EMBL" id="PUX15163.1"/>
    </source>
</evidence>
<dbReference type="PROSITE" id="PS50931">
    <property type="entry name" value="HTH_LYSR"/>
    <property type="match status" value="1"/>
</dbReference>
<feature type="domain" description="HTH lysR-type" evidence="5">
    <location>
        <begin position="12"/>
        <end position="69"/>
    </location>
</feature>
<dbReference type="InterPro" id="IPR000847">
    <property type="entry name" value="LysR_HTH_N"/>
</dbReference>
<dbReference type="Gene3D" id="3.40.190.10">
    <property type="entry name" value="Periplasmic binding protein-like II"/>
    <property type="match status" value="2"/>
</dbReference>
<evidence type="ECO:0000256" key="3">
    <source>
        <dbReference type="ARBA" id="ARBA00023125"/>
    </source>
</evidence>
<protein>
    <submittedName>
        <fullName evidence="7">LysR family transcriptional regulator</fullName>
    </submittedName>
</protein>
<evidence type="ECO:0000259" key="5">
    <source>
        <dbReference type="PROSITE" id="PS50931"/>
    </source>
</evidence>
<dbReference type="PANTHER" id="PTHR30537:SF58">
    <property type="entry name" value="HTH-TYPE TRANSCRIPTIONAL REGULATOR PERR"/>
    <property type="match status" value="1"/>
</dbReference>
<dbReference type="InterPro" id="IPR005119">
    <property type="entry name" value="LysR_subst-bd"/>
</dbReference>
<dbReference type="Pfam" id="PF00126">
    <property type="entry name" value="HTH_1"/>
    <property type="match status" value="1"/>
</dbReference>
<proteinExistence type="inferred from homology"/>
<reference evidence="7 8" key="1">
    <citation type="submission" date="2016-12" db="EMBL/GenBank/DDBJ databases">
        <title>Analysis of the Molecular Diversity Among Cronobacter Species Isolated from Filth Flies Using a Pan Genomic DNA Microarray.</title>
        <authorList>
            <person name="Pava-Ripoll M."/>
            <person name="Tall B."/>
            <person name="Farber J."/>
            <person name="Fanning S."/>
            <person name="Lehner A."/>
            <person name="Stephan R."/>
            <person name="Pagotto F."/>
            <person name="Iverson C."/>
            <person name="Ziobro G."/>
            <person name="Miller A."/>
            <person name="Pearson R."/>
            <person name="Yan Q."/>
            <person name="Kim M."/>
            <person name="Jeong S."/>
            <person name="Park J."/>
            <person name="Jun S."/>
            <person name="Choi H."/>
            <person name="Chung T."/>
            <person name="Yoo Y."/>
            <person name="Park E."/>
            <person name="Hwang S."/>
            <person name="Lee B."/>
            <person name="Sathyamoorthy V."/>
            <person name="Carter L."/>
            <person name="Mammel M."/>
            <person name="Jackson S."/>
            <person name="Kothary M."/>
            <person name="Patel I."/>
            <person name="Grim C."/>
            <person name="Gopinath G."/>
            <person name="Gangiredla J."/>
            <person name="Chase H."/>
        </authorList>
    </citation>
    <scope>NUCLEOTIDE SEQUENCE [LARGE SCALE GENOMIC DNA]</scope>
    <source>
        <strain evidence="7 8">MOD1-Md1s</strain>
    </source>
</reference>
<dbReference type="GO" id="GO:0006351">
    <property type="term" value="P:DNA-templated transcription"/>
    <property type="evidence" value="ECO:0007669"/>
    <property type="project" value="TreeGrafter"/>
</dbReference>
<dbReference type="EMBL" id="MSAE01000017">
    <property type="protein sequence ID" value="PUX15163.1"/>
    <property type="molecule type" value="Genomic_DNA"/>
</dbReference>
<dbReference type="Proteomes" id="UP000244378">
    <property type="component" value="Unassembled WGS sequence"/>
</dbReference>
<reference evidence="6 9" key="2">
    <citation type="submission" date="2019-08" db="EMBL/GenBank/DDBJ databases">
        <title>Prevalence, distribution, and phylogeny of type two toxin-antitoxin genes possessed by Cronobacter species where C. sakazakii homologs follow sequence type lineages.</title>
        <authorList>
            <person name="Finkelstein S."/>
            <person name="Negrete F."/>
            <person name="Jang H."/>
            <person name="Gopinath G.R."/>
            <person name="Tall B.D."/>
        </authorList>
    </citation>
    <scope>NUCLEOTIDE SEQUENCE [LARGE SCALE GENOMIC DNA]</scope>
    <source>
        <strain evidence="6 9">MOD1_GK1257</strain>
    </source>
</reference>
<dbReference type="SUPFAM" id="SSF46785">
    <property type="entry name" value="Winged helix' DNA-binding domain"/>
    <property type="match status" value="1"/>
</dbReference>
<keyword evidence="4" id="KW-0804">Transcription</keyword>
<dbReference type="EMBL" id="WAGD01000044">
    <property type="protein sequence ID" value="KAB0876108.1"/>
    <property type="molecule type" value="Genomic_DNA"/>
</dbReference>
<dbReference type="CDD" id="cd08432">
    <property type="entry name" value="PBP2_GcdR_TrpI_HvrB_AmpR_like"/>
    <property type="match status" value="1"/>
</dbReference>
<dbReference type="Proteomes" id="UP000469927">
    <property type="component" value="Unassembled WGS sequence"/>
</dbReference>
<evidence type="ECO:0000256" key="2">
    <source>
        <dbReference type="ARBA" id="ARBA00023015"/>
    </source>
</evidence>
<accession>A0A2T7AU21</accession>
<dbReference type="Gene3D" id="1.10.10.10">
    <property type="entry name" value="Winged helix-like DNA-binding domain superfamily/Winged helix DNA-binding domain"/>
    <property type="match status" value="1"/>
</dbReference>
<comment type="similarity">
    <text evidence="1">Belongs to the LysR transcriptional regulatory family.</text>
</comment>
<sequence length="306" mass="34492">MAPESKKILPVPSLRNIQTFLEVANAGSISQAAALLNVTPSAVSHQLTSLEQFIGKKLLIRNGNGIVLTAVGKTYYQEISGAINTIGRATDLAINDIHHDILRLHSSPSLGLLWLMRRLNKFNAAHPEIHLNLTCSYENLQFTRDNIDIDIRHGYPDWPTLQVHSVKNEKMVALATPEYLSRHPVSAPDDLLNHTLIHSSSTLINWNAWFSWFNIPAREKNYMFSFDRSYMSFEAARMGIGVILESNLLAKHYLNEGILVPVFGEAWALPLSAHHIVLPHASQRKQKVSLFLDWFSRELQQEGFAL</sequence>
<dbReference type="GO" id="GO:0003700">
    <property type="term" value="F:DNA-binding transcription factor activity"/>
    <property type="evidence" value="ECO:0007669"/>
    <property type="project" value="InterPro"/>
</dbReference>
<dbReference type="AlphaFoldDB" id="A0A2T7AU21"/>
<dbReference type="GO" id="GO:0043565">
    <property type="term" value="F:sequence-specific DNA binding"/>
    <property type="evidence" value="ECO:0007669"/>
    <property type="project" value="TreeGrafter"/>
</dbReference>
<comment type="caution">
    <text evidence="7">The sequence shown here is derived from an EMBL/GenBank/DDBJ whole genome shotgun (WGS) entry which is preliminary data.</text>
</comment>
<keyword evidence="3" id="KW-0238">DNA-binding</keyword>
<dbReference type="OrthoDB" id="5526340at2"/>
<dbReference type="SUPFAM" id="SSF53850">
    <property type="entry name" value="Periplasmic binding protein-like II"/>
    <property type="match status" value="1"/>
</dbReference>
<dbReference type="RefSeq" id="WP_075193030.1">
    <property type="nucleotide sequence ID" value="NZ_JADKNN010000049.1"/>
</dbReference>
<dbReference type="InterPro" id="IPR058163">
    <property type="entry name" value="LysR-type_TF_proteobact-type"/>
</dbReference>
<keyword evidence="2" id="KW-0805">Transcription regulation</keyword>
<evidence type="ECO:0000256" key="1">
    <source>
        <dbReference type="ARBA" id="ARBA00009437"/>
    </source>
</evidence>
<evidence type="ECO:0000313" key="8">
    <source>
        <dbReference type="Proteomes" id="UP000244378"/>
    </source>
</evidence>
<name>A0A2T7AU21_9ENTR</name>
<dbReference type="Pfam" id="PF03466">
    <property type="entry name" value="LysR_substrate"/>
    <property type="match status" value="1"/>
</dbReference>
<dbReference type="PANTHER" id="PTHR30537">
    <property type="entry name" value="HTH-TYPE TRANSCRIPTIONAL REGULATOR"/>
    <property type="match status" value="1"/>
</dbReference>
<evidence type="ECO:0000313" key="9">
    <source>
        <dbReference type="Proteomes" id="UP000469927"/>
    </source>
</evidence>
<gene>
    <name evidence="7" type="ORF">AUN14_09115</name>
    <name evidence="6" type="ORF">FZI19_14405</name>
</gene>
<evidence type="ECO:0000313" key="6">
    <source>
        <dbReference type="EMBL" id="KAB0876108.1"/>
    </source>
</evidence>
<dbReference type="InterPro" id="IPR036390">
    <property type="entry name" value="WH_DNA-bd_sf"/>
</dbReference>
<dbReference type="InterPro" id="IPR036388">
    <property type="entry name" value="WH-like_DNA-bd_sf"/>
</dbReference>